<evidence type="ECO:0000313" key="2">
    <source>
        <dbReference type="EMBL" id="MBB5131893.1"/>
    </source>
</evidence>
<dbReference type="GO" id="GO:0016783">
    <property type="term" value="F:sulfurtransferase activity"/>
    <property type="evidence" value="ECO:0007669"/>
    <property type="project" value="InterPro"/>
</dbReference>
<feature type="active site" description="Nucleophile and sulfur donor" evidence="1">
    <location>
        <position position="199"/>
    </location>
</feature>
<dbReference type="InterPro" id="IPR005232">
    <property type="entry name" value="LarE"/>
</dbReference>
<dbReference type="SUPFAM" id="SSF52402">
    <property type="entry name" value="Adenine nucleotide alpha hydrolases-like"/>
    <property type="match status" value="1"/>
</dbReference>
<dbReference type="InterPro" id="IPR052188">
    <property type="entry name" value="Ni-pincer_cofactor_biosynth"/>
</dbReference>
<evidence type="ECO:0000313" key="3">
    <source>
        <dbReference type="Proteomes" id="UP000578449"/>
    </source>
</evidence>
<keyword evidence="3" id="KW-1185">Reference proteome</keyword>
<dbReference type="Proteomes" id="UP000578449">
    <property type="component" value="Unassembled WGS sequence"/>
</dbReference>
<dbReference type="RefSeq" id="WP_185048708.1">
    <property type="nucleotide sequence ID" value="NZ_BAABIX010000028.1"/>
</dbReference>
<dbReference type="PIRSF" id="PIRSF006661">
    <property type="entry name" value="PP-lp_UCP006661"/>
    <property type="match status" value="1"/>
</dbReference>
<organism evidence="2 3">
    <name type="scientific">Thermocatellispora tengchongensis</name>
    <dbReference type="NCBI Taxonomy" id="1073253"/>
    <lineage>
        <taxon>Bacteria</taxon>
        <taxon>Bacillati</taxon>
        <taxon>Actinomycetota</taxon>
        <taxon>Actinomycetes</taxon>
        <taxon>Streptosporangiales</taxon>
        <taxon>Streptosporangiaceae</taxon>
        <taxon>Thermocatellispora</taxon>
    </lineage>
</organism>
<sequence length="293" mass="30707">MTTPTQDTITGDFTGDLNGDLTGDLTGDIDSLLGRLSALGSLAVAFSGGADSAFVLAAAVRALGPARVLAVTAVSESLAVAELSAAARFAAGQGVRHLLPRTNELASPGYRANGRSRCYFCKSEVLDVIGRIAAEHGFAHVATGTNADDARDPFRPGIRAADERGVLAPLREEGFTKAQVRRVSREWGLSTWDKPAAPCLASRIAYGVEVTSVRLHRIEAAERVVRTLLAESALPVTDLRVRDLGDSVRVEVDPDRTAPVAALPGLTEAVRQAGFPAAEVTVAPFRSGALNVL</sequence>
<proteinExistence type="predicted"/>
<dbReference type="PANTHER" id="PTHR43169:SF2">
    <property type="entry name" value="NAD_GMP SYNTHASE DOMAIN-CONTAINING PROTEIN"/>
    <property type="match status" value="1"/>
</dbReference>
<gene>
    <name evidence="2" type="ORF">HNP84_001606</name>
</gene>
<dbReference type="Gene3D" id="3.40.50.620">
    <property type="entry name" value="HUPs"/>
    <property type="match status" value="1"/>
</dbReference>
<dbReference type="AlphaFoldDB" id="A0A840P1T5"/>
<dbReference type="InterPro" id="IPR014729">
    <property type="entry name" value="Rossmann-like_a/b/a_fold"/>
</dbReference>
<dbReference type="EMBL" id="JACHGN010000003">
    <property type="protein sequence ID" value="MBB5131893.1"/>
    <property type="molecule type" value="Genomic_DNA"/>
</dbReference>
<evidence type="ECO:0008006" key="4">
    <source>
        <dbReference type="Google" id="ProtNLM"/>
    </source>
</evidence>
<name>A0A840P1T5_9ACTN</name>
<dbReference type="PANTHER" id="PTHR43169">
    <property type="entry name" value="EXSB FAMILY PROTEIN"/>
    <property type="match status" value="1"/>
</dbReference>
<dbReference type="NCBIfam" id="TIGR00268">
    <property type="entry name" value="ATP-dependent sacrificial sulfur transferase LarE"/>
    <property type="match status" value="1"/>
</dbReference>
<reference evidence="2 3" key="1">
    <citation type="submission" date="2020-08" db="EMBL/GenBank/DDBJ databases">
        <title>Genomic Encyclopedia of Type Strains, Phase IV (KMG-IV): sequencing the most valuable type-strain genomes for metagenomic binning, comparative biology and taxonomic classification.</title>
        <authorList>
            <person name="Goeker M."/>
        </authorList>
    </citation>
    <scope>NUCLEOTIDE SEQUENCE [LARGE SCALE GENOMIC DNA]</scope>
    <source>
        <strain evidence="2 3">DSM 45615</strain>
    </source>
</reference>
<protein>
    <recommendedName>
        <fullName evidence="4">ATP-dependent sacrificial sulfur transferase LarE</fullName>
    </recommendedName>
</protein>
<dbReference type="CDD" id="cd01990">
    <property type="entry name" value="LarE-like"/>
    <property type="match status" value="1"/>
</dbReference>
<accession>A0A840P1T5</accession>
<comment type="caution">
    <text evidence="2">The sequence shown here is derived from an EMBL/GenBank/DDBJ whole genome shotgun (WGS) entry which is preliminary data.</text>
</comment>
<evidence type="ECO:0000256" key="1">
    <source>
        <dbReference type="PIRSR" id="PIRSR006661-1"/>
    </source>
</evidence>